<dbReference type="EMBL" id="CP051205">
    <property type="protein sequence ID" value="QJB30456.1"/>
    <property type="molecule type" value="Genomic_DNA"/>
</dbReference>
<dbReference type="PROSITE" id="PS50075">
    <property type="entry name" value="CARRIER"/>
    <property type="match status" value="1"/>
</dbReference>
<evidence type="ECO:0000313" key="5">
    <source>
        <dbReference type="EMBL" id="QJB36966.1"/>
    </source>
</evidence>
<sequence>MENPITAEVINVISSSAGIPQESITADRSLDDLGLNSIMAVQLCSKLQQQFGVEAAPEEIFRMGTVGKIVDYVESRAK</sequence>
<dbReference type="GO" id="GO:0031177">
    <property type="term" value="F:phosphopantetheine binding"/>
    <property type="evidence" value="ECO:0007669"/>
    <property type="project" value="InterPro"/>
</dbReference>
<dbReference type="KEGG" id="coy:HF329_03720"/>
<evidence type="ECO:0000259" key="3">
    <source>
        <dbReference type="PROSITE" id="PS50075"/>
    </source>
</evidence>
<dbReference type="InterPro" id="IPR020806">
    <property type="entry name" value="PKS_PP-bd"/>
</dbReference>
<dbReference type="Proteomes" id="UP000502421">
    <property type="component" value="Chromosome"/>
</dbReference>
<feature type="domain" description="Carrier" evidence="3">
    <location>
        <begin position="3"/>
        <end position="77"/>
    </location>
</feature>
<dbReference type="EMBL" id="CP051204">
    <property type="protein sequence ID" value="QJB36966.1"/>
    <property type="molecule type" value="Genomic_DNA"/>
</dbReference>
<organism evidence="4 6">
    <name type="scientific">Chitinophaga oryzae</name>
    <dbReference type="NCBI Taxonomy" id="2725414"/>
    <lineage>
        <taxon>Bacteria</taxon>
        <taxon>Pseudomonadati</taxon>
        <taxon>Bacteroidota</taxon>
        <taxon>Chitinophagia</taxon>
        <taxon>Chitinophagales</taxon>
        <taxon>Chitinophagaceae</taxon>
        <taxon>Chitinophaga</taxon>
    </lineage>
</organism>
<dbReference type="PROSITE" id="PS00012">
    <property type="entry name" value="PHOSPHOPANTETHEINE"/>
    <property type="match status" value="1"/>
</dbReference>
<dbReference type="SUPFAM" id="SSF47336">
    <property type="entry name" value="ACP-like"/>
    <property type="match status" value="1"/>
</dbReference>
<evidence type="ECO:0000313" key="7">
    <source>
        <dbReference type="Proteomes" id="UP000503144"/>
    </source>
</evidence>
<evidence type="ECO:0000313" key="4">
    <source>
        <dbReference type="EMBL" id="QJB30456.1"/>
    </source>
</evidence>
<keyword evidence="2" id="KW-0597">Phosphoprotein</keyword>
<evidence type="ECO:0000256" key="2">
    <source>
        <dbReference type="ARBA" id="ARBA00022553"/>
    </source>
</evidence>
<dbReference type="Proteomes" id="UP000503144">
    <property type="component" value="Chromosome"/>
</dbReference>
<dbReference type="Pfam" id="PF00550">
    <property type="entry name" value="PP-binding"/>
    <property type="match status" value="1"/>
</dbReference>
<dbReference type="RefSeq" id="WP_168802736.1">
    <property type="nucleotide sequence ID" value="NZ_CP051204.2"/>
</dbReference>
<dbReference type="Gene3D" id="1.10.1200.10">
    <property type="entry name" value="ACP-like"/>
    <property type="match status" value="1"/>
</dbReference>
<evidence type="ECO:0000256" key="1">
    <source>
        <dbReference type="ARBA" id="ARBA00022450"/>
    </source>
</evidence>
<reference evidence="4" key="2">
    <citation type="submission" date="2020-09" db="EMBL/GenBank/DDBJ databases">
        <authorList>
            <person name="Kittiwongwattana C."/>
        </authorList>
    </citation>
    <scope>NUCLEOTIDE SEQUENCE</scope>
    <source>
        <strain evidence="4">1310</strain>
    </source>
</reference>
<name>A0AAE6ZCJ1_9BACT</name>
<dbReference type="InterPro" id="IPR006162">
    <property type="entry name" value="Ppantetheine_attach_site"/>
</dbReference>
<dbReference type="AlphaFoldDB" id="A0AAE6ZCJ1"/>
<proteinExistence type="predicted"/>
<dbReference type="InterPro" id="IPR036736">
    <property type="entry name" value="ACP-like_sf"/>
</dbReference>
<keyword evidence="7" id="KW-1185">Reference proteome</keyword>
<gene>
    <name evidence="5" type="ORF">HF324_03480</name>
    <name evidence="4" type="ORF">HF329_03720</name>
</gene>
<reference evidence="6 7" key="1">
    <citation type="submission" date="2020-04" db="EMBL/GenBank/DDBJ databases">
        <authorList>
            <person name="Kittiwongwattana C."/>
        </authorList>
    </citation>
    <scope>NUCLEOTIDE SEQUENCE [LARGE SCALE GENOMIC DNA]</scope>
    <source>
        <strain evidence="5 7">1303</strain>
        <strain evidence="6">1310</strain>
    </source>
</reference>
<protein>
    <submittedName>
        <fullName evidence="4">Acyl carrier protein</fullName>
    </submittedName>
</protein>
<keyword evidence="1" id="KW-0596">Phosphopantetheine</keyword>
<dbReference type="SMART" id="SM00823">
    <property type="entry name" value="PKS_PP"/>
    <property type="match status" value="1"/>
</dbReference>
<accession>A0AAE6ZCJ1</accession>
<evidence type="ECO:0000313" key="6">
    <source>
        <dbReference type="Proteomes" id="UP000502421"/>
    </source>
</evidence>
<dbReference type="InterPro" id="IPR009081">
    <property type="entry name" value="PP-bd_ACP"/>
</dbReference>